<gene>
    <name evidence="7" type="ORF">S01H4_29969</name>
</gene>
<dbReference type="InterPro" id="IPR020630">
    <property type="entry name" value="THF_DH/CycHdrlase_cat_dom"/>
</dbReference>
<comment type="pathway">
    <text evidence="1">One-carbon metabolism; tetrahydrofolate interconversion.</text>
</comment>
<evidence type="ECO:0000256" key="2">
    <source>
        <dbReference type="ARBA" id="ARBA00022801"/>
    </source>
</evidence>
<keyword evidence="3" id="KW-0521">NADP</keyword>
<dbReference type="GO" id="GO:0004488">
    <property type="term" value="F:methylenetetrahydrofolate dehydrogenase (NADP+) activity"/>
    <property type="evidence" value="ECO:0007669"/>
    <property type="project" value="InterPro"/>
</dbReference>
<dbReference type="InterPro" id="IPR046346">
    <property type="entry name" value="Aminoacid_DH-like_N_sf"/>
</dbReference>
<dbReference type="GO" id="GO:0005829">
    <property type="term" value="C:cytosol"/>
    <property type="evidence" value="ECO:0007669"/>
    <property type="project" value="TreeGrafter"/>
</dbReference>
<comment type="caution">
    <text evidence="7">The sequence shown here is derived from an EMBL/GenBank/DDBJ whole genome shotgun (WGS) entry which is preliminary data.</text>
</comment>
<dbReference type="EMBL" id="BART01015437">
    <property type="protein sequence ID" value="GAG84434.1"/>
    <property type="molecule type" value="Genomic_DNA"/>
</dbReference>
<proteinExistence type="predicted"/>
<reference evidence="7" key="1">
    <citation type="journal article" date="2014" name="Front. Microbiol.">
        <title>High frequency of phylogenetically diverse reductive dehalogenase-homologous genes in deep subseafloor sedimentary metagenomes.</title>
        <authorList>
            <person name="Kawai M."/>
            <person name="Futagami T."/>
            <person name="Toyoda A."/>
            <person name="Takaki Y."/>
            <person name="Nishi S."/>
            <person name="Hori S."/>
            <person name="Arai W."/>
            <person name="Tsubouchi T."/>
            <person name="Morono Y."/>
            <person name="Uchiyama I."/>
            <person name="Ito T."/>
            <person name="Fujiyama A."/>
            <person name="Inagaki F."/>
            <person name="Takami H."/>
        </authorList>
    </citation>
    <scope>NUCLEOTIDE SEQUENCE</scope>
    <source>
        <strain evidence="7">Expedition CK06-06</strain>
    </source>
</reference>
<evidence type="ECO:0000256" key="4">
    <source>
        <dbReference type="ARBA" id="ARBA00023002"/>
    </source>
</evidence>
<organism evidence="7">
    <name type="scientific">marine sediment metagenome</name>
    <dbReference type="NCBI Taxonomy" id="412755"/>
    <lineage>
        <taxon>unclassified sequences</taxon>
        <taxon>metagenomes</taxon>
        <taxon>ecological metagenomes</taxon>
    </lineage>
</organism>
<dbReference type="PANTHER" id="PTHR48099:SF5">
    <property type="entry name" value="C-1-TETRAHYDROFOLATE SYNTHASE, CYTOPLASMIC"/>
    <property type="match status" value="1"/>
</dbReference>
<dbReference type="SUPFAM" id="SSF53223">
    <property type="entry name" value="Aminoacid dehydrogenase-like, N-terminal domain"/>
    <property type="match status" value="1"/>
</dbReference>
<dbReference type="Gene3D" id="3.40.50.10860">
    <property type="entry name" value="Leucine Dehydrogenase, chain A, domain 1"/>
    <property type="match status" value="1"/>
</dbReference>
<evidence type="ECO:0000256" key="1">
    <source>
        <dbReference type="ARBA" id="ARBA00004777"/>
    </source>
</evidence>
<dbReference type="PANTHER" id="PTHR48099">
    <property type="entry name" value="C-1-TETRAHYDROFOLATE SYNTHASE, CYTOPLASMIC-RELATED"/>
    <property type="match status" value="1"/>
</dbReference>
<dbReference type="Pfam" id="PF00763">
    <property type="entry name" value="THF_DHG_CYH"/>
    <property type="match status" value="1"/>
</dbReference>
<dbReference type="GO" id="GO:0035999">
    <property type="term" value="P:tetrahydrofolate interconversion"/>
    <property type="evidence" value="ECO:0007669"/>
    <property type="project" value="TreeGrafter"/>
</dbReference>
<evidence type="ECO:0000259" key="6">
    <source>
        <dbReference type="Pfam" id="PF00763"/>
    </source>
</evidence>
<keyword evidence="4" id="KW-0560">Oxidoreductase</keyword>
<dbReference type="PRINTS" id="PR00085">
    <property type="entry name" value="THFDHDRGNASE"/>
</dbReference>
<protein>
    <recommendedName>
        <fullName evidence="6">Tetrahydrofolate dehydrogenase/cyclohydrolase catalytic domain-containing protein</fullName>
    </recommendedName>
</protein>
<keyword evidence="2" id="KW-0378">Hydrolase</keyword>
<evidence type="ECO:0000313" key="7">
    <source>
        <dbReference type="EMBL" id="GAG84434.1"/>
    </source>
</evidence>
<accession>X1AP06</accession>
<sequence>MEDKILDGKKLADKLNFELKEKISNLIKKTGIKPKLVTIIVGENPASKVYVNIKHKTCEKVGIDSLIIELDEKITQDQLIDEILKHNEDPSVHGILLQLPVPDKLRNSTSRI</sequence>
<feature type="domain" description="Tetrahydrofolate dehydrogenase/cyclohydrolase catalytic" evidence="6">
    <location>
        <begin position="6"/>
        <end position="107"/>
    </location>
</feature>
<dbReference type="AlphaFoldDB" id="X1AP06"/>
<feature type="non-terminal residue" evidence="7">
    <location>
        <position position="112"/>
    </location>
</feature>
<dbReference type="InterPro" id="IPR000672">
    <property type="entry name" value="THF_DH/CycHdrlase"/>
</dbReference>
<keyword evidence="5" id="KW-0511">Multifunctional enzyme</keyword>
<name>X1AP06_9ZZZZ</name>
<evidence type="ECO:0000256" key="5">
    <source>
        <dbReference type="ARBA" id="ARBA00023268"/>
    </source>
</evidence>
<evidence type="ECO:0000256" key="3">
    <source>
        <dbReference type="ARBA" id="ARBA00022857"/>
    </source>
</evidence>
<dbReference type="GO" id="GO:0004477">
    <property type="term" value="F:methenyltetrahydrofolate cyclohydrolase activity"/>
    <property type="evidence" value="ECO:0007669"/>
    <property type="project" value="TreeGrafter"/>
</dbReference>